<name>A0ABX1K2B8_9CELL</name>
<organism evidence="2 3">
    <name type="scientific">Cellulomonas septica</name>
    <dbReference type="NCBI Taxonomy" id="285080"/>
    <lineage>
        <taxon>Bacteria</taxon>
        <taxon>Bacillati</taxon>
        <taxon>Actinomycetota</taxon>
        <taxon>Actinomycetes</taxon>
        <taxon>Micrococcales</taxon>
        <taxon>Cellulomonadaceae</taxon>
        <taxon>Cellulomonas</taxon>
    </lineage>
</organism>
<evidence type="ECO:0000256" key="1">
    <source>
        <dbReference type="SAM" id="MobiDB-lite"/>
    </source>
</evidence>
<proteinExistence type="predicted"/>
<dbReference type="Gene3D" id="3.30.420.40">
    <property type="match status" value="1"/>
</dbReference>
<feature type="region of interest" description="Disordered" evidence="1">
    <location>
        <begin position="20"/>
        <end position="53"/>
    </location>
</feature>
<comment type="caution">
    <text evidence="2">The sequence shown here is derived from an EMBL/GenBank/DDBJ whole genome shotgun (WGS) entry which is preliminary data.</text>
</comment>
<protein>
    <submittedName>
        <fullName evidence="2">Xylulokinase</fullName>
    </submittedName>
</protein>
<accession>A0ABX1K2B8</accession>
<feature type="non-terminal residue" evidence="2">
    <location>
        <position position="53"/>
    </location>
</feature>
<dbReference type="Proteomes" id="UP000777774">
    <property type="component" value="Unassembled WGS sequence"/>
</dbReference>
<reference evidence="2 3" key="1">
    <citation type="submission" date="2020-04" db="EMBL/GenBank/DDBJ databases">
        <title>MicrobeNet Type strains.</title>
        <authorList>
            <person name="Nicholson A.C."/>
        </authorList>
    </citation>
    <scope>NUCLEOTIDE SEQUENCE [LARGE SCALE GENOMIC DNA]</scope>
    <source>
        <strain evidence="2 3">ATCC BAA-787</strain>
    </source>
</reference>
<dbReference type="EMBL" id="JAAXOY010000189">
    <property type="protein sequence ID" value="NKY39666.1"/>
    <property type="molecule type" value="Genomic_DNA"/>
</dbReference>
<keyword evidence="3" id="KW-1185">Reference proteome</keyword>
<evidence type="ECO:0000313" key="2">
    <source>
        <dbReference type="EMBL" id="NKY39666.1"/>
    </source>
</evidence>
<evidence type="ECO:0000313" key="3">
    <source>
        <dbReference type="Proteomes" id="UP000777774"/>
    </source>
</evidence>
<gene>
    <name evidence="2" type="ORF">HGA02_09030</name>
</gene>
<sequence>MGVVAGVDSSTQSCTVELRDAESGRLLGSGRSPHPPTSPPVSEQDPATWWEAF</sequence>